<evidence type="ECO:0000256" key="1">
    <source>
        <dbReference type="ARBA" id="ARBA00004370"/>
    </source>
</evidence>
<protein>
    <recommendedName>
        <fullName evidence="4">Prohibitin</fullName>
    </recommendedName>
</protein>
<comment type="caution">
    <text evidence="6">The sequence shown here is derived from an EMBL/GenBank/DDBJ whole genome shotgun (WGS) entry which is preliminary data.</text>
</comment>
<dbReference type="PANTHER" id="PTHR23222:SF1">
    <property type="entry name" value="PROHIBITIN-2"/>
    <property type="match status" value="1"/>
</dbReference>
<evidence type="ECO:0000256" key="5">
    <source>
        <dbReference type="SAM" id="MobiDB-lite"/>
    </source>
</evidence>
<accession>A0A9D4VL90</accession>
<sequence>MYSSSQSKSNNPSHLTPIPTTGFRERNFNNVKIPNDPGSRIVASFKMRSILKERLLLIPWFKRNVIHDGHARLHSVESTSGNRDLQMVKTGLRILIHPVPDQFPSVYPTLGDNYSERPCLL</sequence>
<proteinExistence type="inferred from homology"/>
<evidence type="ECO:0000256" key="2">
    <source>
        <dbReference type="ARBA" id="ARBA00009658"/>
    </source>
</evidence>
<evidence type="ECO:0000256" key="4">
    <source>
        <dbReference type="RuleBase" id="RU366048"/>
    </source>
</evidence>
<organism evidence="6 7">
    <name type="scientific">Pisum sativum</name>
    <name type="common">Garden pea</name>
    <name type="synonym">Lathyrus oleraceus</name>
    <dbReference type="NCBI Taxonomy" id="3888"/>
    <lineage>
        <taxon>Eukaryota</taxon>
        <taxon>Viridiplantae</taxon>
        <taxon>Streptophyta</taxon>
        <taxon>Embryophyta</taxon>
        <taxon>Tracheophyta</taxon>
        <taxon>Spermatophyta</taxon>
        <taxon>Magnoliopsida</taxon>
        <taxon>eudicotyledons</taxon>
        <taxon>Gunneridae</taxon>
        <taxon>Pentapetalae</taxon>
        <taxon>rosids</taxon>
        <taxon>fabids</taxon>
        <taxon>Fabales</taxon>
        <taxon>Fabaceae</taxon>
        <taxon>Papilionoideae</taxon>
        <taxon>50 kb inversion clade</taxon>
        <taxon>NPAAA clade</taxon>
        <taxon>Hologalegina</taxon>
        <taxon>IRL clade</taxon>
        <taxon>Fabeae</taxon>
        <taxon>Lathyrus</taxon>
    </lineage>
</organism>
<keyword evidence="4" id="KW-0999">Mitochondrion inner membrane</keyword>
<feature type="compositionally biased region" description="Low complexity" evidence="5">
    <location>
        <begin position="1"/>
        <end position="13"/>
    </location>
</feature>
<dbReference type="PANTHER" id="PTHR23222">
    <property type="entry name" value="PROHIBITIN"/>
    <property type="match status" value="1"/>
</dbReference>
<evidence type="ECO:0000313" key="6">
    <source>
        <dbReference type="EMBL" id="KAI5385338.1"/>
    </source>
</evidence>
<reference evidence="6 7" key="1">
    <citation type="journal article" date="2022" name="Nat. Genet.">
        <title>Improved pea reference genome and pan-genome highlight genomic features and evolutionary characteristics.</title>
        <authorList>
            <person name="Yang T."/>
            <person name="Liu R."/>
            <person name="Luo Y."/>
            <person name="Hu S."/>
            <person name="Wang D."/>
            <person name="Wang C."/>
            <person name="Pandey M.K."/>
            <person name="Ge S."/>
            <person name="Xu Q."/>
            <person name="Li N."/>
            <person name="Li G."/>
            <person name="Huang Y."/>
            <person name="Saxena R.K."/>
            <person name="Ji Y."/>
            <person name="Li M."/>
            <person name="Yan X."/>
            <person name="He Y."/>
            <person name="Liu Y."/>
            <person name="Wang X."/>
            <person name="Xiang C."/>
            <person name="Varshney R.K."/>
            <person name="Ding H."/>
            <person name="Gao S."/>
            <person name="Zong X."/>
        </authorList>
    </citation>
    <scope>NUCLEOTIDE SEQUENCE [LARGE SCALE GENOMIC DNA]</scope>
    <source>
        <strain evidence="6 7">cv. Zhongwan 6</strain>
    </source>
</reference>
<dbReference type="EMBL" id="JAMSHJ010000007">
    <property type="protein sequence ID" value="KAI5385338.1"/>
    <property type="molecule type" value="Genomic_DNA"/>
</dbReference>
<dbReference type="GO" id="GO:0005743">
    <property type="term" value="C:mitochondrial inner membrane"/>
    <property type="evidence" value="ECO:0007669"/>
    <property type="project" value="UniProtKB-SubCell"/>
</dbReference>
<dbReference type="Gramene" id="Psat07G0207700-T1">
    <property type="protein sequence ID" value="KAI5385338.1"/>
    <property type="gene ID" value="KIW84_072077"/>
</dbReference>
<keyword evidence="4" id="KW-0496">Mitochondrion</keyword>
<gene>
    <name evidence="6" type="ORF">KIW84_072077</name>
</gene>
<dbReference type="Proteomes" id="UP001058974">
    <property type="component" value="Chromosome 7"/>
</dbReference>
<keyword evidence="3" id="KW-0472">Membrane</keyword>
<dbReference type="GO" id="GO:0007005">
    <property type="term" value="P:mitochondrion organization"/>
    <property type="evidence" value="ECO:0007669"/>
    <property type="project" value="TreeGrafter"/>
</dbReference>
<feature type="region of interest" description="Disordered" evidence="5">
    <location>
        <begin position="1"/>
        <end position="27"/>
    </location>
</feature>
<comment type="subcellular location">
    <subcellularLocation>
        <location evidence="1">Membrane</location>
    </subcellularLocation>
    <subcellularLocation>
        <location evidence="4">Mitochondrion inner membrane</location>
    </subcellularLocation>
</comment>
<keyword evidence="7" id="KW-1185">Reference proteome</keyword>
<dbReference type="AlphaFoldDB" id="A0A9D4VL90"/>
<name>A0A9D4VL90_PEA</name>
<dbReference type="InterPro" id="IPR000163">
    <property type="entry name" value="Prohibitin"/>
</dbReference>
<dbReference type="PRINTS" id="PR00679">
    <property type="entry name" value="PROHIBITIN"/>
</dbReference>
<comment type="similarity">
    <text evidence="2 4">Belongs to the prohibitin family.</text>
</comment>
<evidence type="ECO:0000313" key="7">
    <source>
        <dbReference type="Proteomes" id="UP001058974"/>
    </source>
</evidence>
<evidence type="ECO:0000256" key="3">
    <source>
        <dbReference type="ARBA" id="ARBA00023136"/>
    </source>
</evidence>